<reference evidence="1" key="3">
    <citation type="submission" date="2025-08" db="UniProtKB">
        <authorList>
            <consortium name="Ensembl"/>
        </authorList>
    </citation>
    <scope>IDENTIFICATION</scope>
</reference>
<dbReference type="InParanoid" id="H2XSN6"/>
<dbReference type="Ensembl" id="ENSCINT00000035441.1">
    <property type="protein sequence ID" value="ENSCINP00000032670.1"/>
    <property type="gene ID" value="ENSCING00000024381.1"/>
</dbReference>
<sequence>METGSKTNSSLLRVNLNVTHRTIFNCVSGHNYVHTFHDSLEGLVQ</sequence>
<reference evidence="1" key="2">
    <citation type="journal article" date="2008" name="Genome Biol.">
        <title>Improved genome assembly and evidence-based global gene model set for the chordate Ciona intestinalis: new insight into intron and operon populations.</title>
        <authorList>
            <person name="Satou Y."/>
            <person name="Mineta K."/>
            <person name="Ogasawara M."/>
            <person name="Sasakura Y."/>
            <person name="Shoguchi E."/>
            <person name="Ueno K."/>
            <person name="Yamada L."/>
            <person name="Matsumoto J."/>
            <person name="Wasserscheid J."/>
            <person name="Dewar K."/>
            <person name="Wiley G.B."/>
            <person name="Macmil S.L."/>
            <person name="Roe B.A."/>
            <person name="Zeller R.W."/>
            <person name="Hastings K.E."/>
            <person name="Lemaire P."/>
            <person name="Lindquist E."/>
            <person name="Endo T."/>
            <person name="Hotta K."/>
            <person name="Inaba K."/>
        </authorList>
    </citation>
    <scope>NUCLEOTIDE SEQUENCE [LARGE SCALE GENOMIC DNA]</scope>
    <source>
        <strain evidence="1">wild type</strain>
    </source>
</reference>
<evidence type="ECO:0000313" key="1">
    <source>
        <dbReference type="Ensembl" id="ENSCINP00000032670.1"/>
    </source>
</evidence>
<proteinExistence type="predicted"/>
<dbReference type="EMBL" id="EAAA01002143">
    <property type="status" value="NOT_ANNOTATED_CDS"/>
    <property type="molecule type" value="Genomic_DNA"/>
</dbReference>
<dbReference type="Proteomes" id="UP000008144">
    <property type="component" value="Chromosome 5"/>
</dbReference>
<accession>H2XSN6</accession>
<name>H2XSN6_CIOIN</name>
<organism evidence="1 2">
    <name type="scientific">Ciona intestinalis</name>
    <name type="common">Transparent sea squirt</name>
    <name type="synonym">Ascidia intestinalis</name>
    <dbReference type="NCBI Taxonomy" id="7719"/>
    <lineage>
        <taxon>Eukaryota</taxon>
        <taxon>Metazoa</taxon>
        <taxon>Chordata</taxon>
        <taxon>Tunicata</taxon>
        <taxon>Ascidiacea</taxon>
        <taxon>Phlebobranchia</taxon>
        <taxon>Cionidae</taxon>
        <taxon>Ciona</taxon>
    </lineage>
</organism>
<keyword evidence="2" id="KW-1185">Reference proteome</keyword>
<evidence type="ECO:0000313" key="2">
    <source>
        <dbReference type="Proteomes" id="UP000008144"/>
    </source>
</evidence>
<dbReference type="HOGENOM" id="CLU_3210004_0_0_1"/>
<protein>
    <submittedName>
        <fullName evidence="1">Uncharacterized protein</fullName>
    </submittedName>
</protein>
<dbReference type="AlphaFoldDB" id="H2XSN6"/>
<reference evidence="1" key="4">
    <citation type="submission" date="2025-09" db="UniProtKB">
        <authorList>
            <consortium name="Ensembl"/>
        </authorList>
    </citation>
    <scope>IDENTIFICATION</scope>
</reference>
<reference evidence="2" key="1">
    <citation type="journal article" date="2002" name="Science">
        <title>The draft genome of Ciona intestinalis: insights into chordate and vertebrate origins.</title>
        <authorList>
            <person name="Dehal P."/>
            <person name="Satou Y."/>
            <person name="Campbell R.K."/>
            <person name="Chapman J."/>
            <person name="Degnan B."/>
            <person name="De Tomaso A."/>
            <person name="Davidson B."/>
            <person name="Di Gregorio A."/>
            <person name="Gelpke M."/>
            <person name="Goodstein D.M."/>
            <person name="Harafuji N."/>
            <person name="Hastings K.E."/>
            <person name="Ho I."/>
            <person name="Hotta K."/>
            <person name="Huang W."/>
            <person name="Kawashima T."/>
            <person name="Lemaire P."/>
            <person name="Martinez D."/>
            <person name="Meinertzhagen I.A."/>
            <person name="Necula S."/>
            <person name="Nonaka M."/>
            <person name="Putnam N."/>
            <person name="Rash S."/>
            <person name="Saiga H."/>
            <person name="Satake M."/>
            <person name="Terry A."/>
            <person name="Yamada L."/>
            <person name="Wang H.G."/>
            <person name="Awazu S."/>
            <person name="Azumi K."/>
            <person name="Boore J."/>
            <person name="Branno M."/>
            <person name="Chin-Bow S."/>
            <person name="DeSantis R."/>
            <person name="Doyle S."/>
            <person name="Francino P."/>
            <person name="Keys D.N."/>
            <person name="Haga S."/>
            <person name="Hayashi H."/>
            <person name="Hino K."/>
            <person name="Imai K.S."/>
            <person name="Inaba K."/>
            <person name="Kano S."/>
            <person name="Kobayashi K."/>
            <person name="Kobayashi M."/>
            <person name="Lee B.I."/>
            <person name="Makabe K.W."/>
            <person name="Manohar C."/>
            <person name="Matassi G."/>
            <person name="Medina M."/>
            <person name="Mochizuki Y."/>
            <person name="Mount S."/>
            <person name="Morishita T."/>
            <person name="Miura S."/>
            <person name="Nakayama A."/>
            <person name="Nishizaka S."/>
            <person name="Nomoto H."/>
            <person name="Ohta F."/>
            <person name="Oishi K."/>
            <person name="Rigoutsos I."/>
            <person name="Sano M."/>
            <person name="Sasaki A."/>
            <person name="Sasakura Y."/>
            <person name="Shoguchi E."/>
            <person name="Shin-i T."/>
            <person name="Spagnuolo A."/>
            <person name="Stainier D."/>
            <person name="Suzuki M.M."/>
            <person name="Tassy O."/>
            <person name="Takatori N."/>
            <person name="Tokuoka M."/>
            <person name="Yagi K."/>
            <person name="Yoshizaki F."/>
            <person name="Wada S."/>
            <person name="Zhang C."/>
            <person name="Hyatt P.D."/>
            <person name="Larimer F."/>
            <person name="Detter C."/>
            <person name="Doggett N."/>
            <person name="Glavina T."/>
            <person name="Hawkins T."/>
            <person name="Richardson P."/>
            <person name="Lucas S."/>
            <person name="Kohara Y."/>
            <person name="Levine M."/>
            <person name="Satoh N."/>
            <person name="Rokhsar D.S."/>
        </authorList>
    </citation>
    <scope>NUCLEOTIDE SEQUENCE [LARGE SCALE GENOMIC DNA]</scope>
</reference>